<evidence type="ECO:0000256" key="5">
    <source>
        <dbReference type="ARBA" id="ARBA00022741"/>
    </source>
</evidence>
<evidence type="ECO:0000256" key="8">
    <source>
        <dbReference type="ARBA" id="ARBA00032802"/>
    </source>
</evidence>
<evidence type="ECO:0000256" key="4">
    <source>
        <dbReference type="ARBA" id="ARBA00022679"/>
    </source>
</evidence>
<dbReference type="GO" id="GO:0016052">
    <property type="term" value="P:carbohydrate catabolic process"/>
    <property type="evidence" value="ECO:0007669"/>
    <property type="project" value="UniProtKB-ARBA"/>
</dbReference>
<dbReference type="GO" id="GO:0044281">
    <property type="term" value="P:small molecule metabolic process"/>
    <property type="evidence" value="ECO:0007669"/>
    <property type="project" value="UniProtKB-ARBA"/>
</dbReference>
<dbReference type="NCBIfam" id="TIGR03828">
    <property type="entry name" value="pfkB"/>
    <property type="match status" value="1"/>
</dbReference>
<dbReference type="Gene3D" id="3.40.1190.20">
    <property type="match status" value="1"/>
</dbReference>
<comment type="caution">
    <text evidence="13">The sequence shown here is derived from an EMBL/GenBank/DDBJ whole genome shotgun (WGS) entry which is preliminary data.</text>
</comment>
<organism evidence="13 14">
    <name type="scientific">Candidatus Olsenella excrementavium</name>
    <dbReference type="NCBI Taxonomy" id="2838709"/>
    <lineage>
        <taxon>Bacteria</taxon>
        <taxon>Bacillati</taxon>
        <taxon>Actinomycetota</taxon>
        <taxon>Coriobacteriia</taxon>
        <taxon>Coriobacteriales</taxon>
        <taxon>Atopobiaceae</taxon>
        <taxon>Olsenella</taxon>
    </lineage>
</organism>
<dbReference type="InterPro" id="IPR017583">
    <property type="entry name" value="Tagatose/fructose_Pkinase"/>
</dbReference>
<comment type="similarity">
    <text evidence="1 11">Belongs to the carbohydrate kinase PfkB family.</text>
</comment>
<evidence type="ECO:0000256" key="9">
    <source>
        <dbReference type="ARBA" id="ARBA00047745"/>
    </source>
</evidence>
<dbReference type="PANTHER" id="PTHR46566:SF2">
    <property type="entry name" value="ATP-DEPENDENT 6-PHOSPHOFRUCTOKINASE ISOZYME 2"/>
    <property type="match status" value="1"/>
</dbReference>
<evidence type="ECO:0000313" key="14">
    <source>
        <dbReference type="Proteomes" id="UP000824133"/>
    </source>
</evidence>
<dbReference type="FunFam" id="3.40.1190.20:FF:000001">
    <property type="entry name" value="Phosphofructokinase"/>
    <property type="match status" value="1"/>
</dbReference>
<dbReference type="SUPFAM" id="SSF53613">
    <property type="entry name" value="Ribokinase-like"/>
    <property type="match status" value="1"/>
</dbReference>
<dbReference type="PANTHER" id="PTHR46566">
    <property type="entry name" value="1-PHOSPHOFRUCTOKINASE-RELATED"/>
    <property type="match status" value="1"/>
</dbReference>
<dbReference type="InterPro" id="IPR029056">
    <property type="entry name" value="Ribokinase-like"/>
</dbReference>
<dbReference type="InterPro" id="IPR022463">
    <property type="entry name" value="1-PFruKinase"/>
</dbReference>
<evidence type="ECO:0000313" key="13">
    <source>
        <dbReference type="EMBL" id="HIY80139.1"/>
    </source>
</evidence>
<reference evidence="13" key="2">
    <citation type="submission" date="2021-04" db="EMBL/GenBank/DDBJ databases">
        <authorList>
            <person name="Gilroy R."/>
        </authorList>
    </citation>
    <scope>NUCLEOTIDE SEQUENCE</scope>
    <source>
        <strain evidence="13">ChiHjej10B9-743</strain>
    </source>
</reference>
<evidence type="ECO:0000256" key="7">
    <source>
        <dbReference type="ARBA" id="ARBA00022840"/>
    </source>
</evidence>
<protein>
    <recommendedName>
        <fullName evidence="3 11">1-phosphofructokinase</fullName>
        <shortName evidence="11">Fru1PK</shortName>
        <ecNumber evidence="2 11">2.7.1.56</ecNumber>
    </recommendedName>
    <alternativeName>
        <fullName evidence="8 11">Fructose 1-phosphate kinase</fullName>
    </alternativeName>
</protein>
<feature type="domain" description="Carbohydrate kinase PfkB" evidence="12">
    <location>
        <begin position="23"/>
        <end position="292"/>
    </location>
</feature>
<reference evidence="13" key="1">
    <citation type="journal article" date="2021" name="PeerJ">
        <title>Extensive microbial diversity within the chicken gut microbiome revealed by metagenomics and culture.</title>
        <authorList>
            <person name="Gilroy R."/>
            <person name="Ravi A."/>
            <person name="Getino M."/>
            <person name="Pursley I."/>
            <person name="Horton D.L."/>
            <person name="Alikhan N.F."/>
            <person name="Baker D."/>
            <person name="Gharbi K."/>
            <person name="Hall N."/>
            <person name="Watson M."/>
            <person name="Adriaenssens E.M."/>
            <person name="Foster-Nyarko E."/>
            <person name="Jarju S."/>
            <person name="Secka A."/>
            <person name="Antonio M."/>
            <person name="Oren A."/>
            <person name="Chaudhuri R.R."/>
            <person name="La Ragione R."/>
            <person name="Hildebrand F."/>
            <person name="Pallen M.J."/>
        </authorList>
    </citation>
    <scope>NUCLEOTIDE SEQUENCE</scope>
    <source>
        <strain evidence="13">ChiHjej10B9-743</strain>
    </source>
</reference>
<proteinExistence type="inferred from homology"/>
<dbReference type="GO" id="GO:0008662">
    <property type="term" value="F:1-phosphofructokinase activity"/>
    <property type="evidence" value="ECO:0007669"/>
    <property type="project" value="UniProtKB-UniRule"/>
</dbReference>
<dbReference type="PROSITE" id="PS00584">
    <property type="entry name" value="PFKB_KINASES_2"/>
    <property type="match status" value="1"/>
</dbReference>
<keyword evidence="7 11" id="KW-0067">ATP-binding</keyword>
<dbReference type="AlphaFoldDB" id="A0A9D1ZC73"/>
<name>A0A9D1ZC73_9ACTN</name>
<comment type="function">
    <text evidence="11">Catalyzes the ATP-dependent phosphorylation of fructose-l-phosphate to fructose-l,6-bisphosphate.</text>
</comment>
<dbReference type="GO" id="GO:0005829">
    <property type="term" value="C:cytosol"/>
    <property type="evidence" value="ECO:0007669"/>
    <property type="project" value="TreeGrafter"/>
</dbReference>
<dbReference type="EC" id="2.7.1.56" evidence="2 11"/>
<dbReference type="PIRSF" id="PIRSF000535">
    <property type="entry name" value="1PFK/6PFK/LacC"/>
    <property type="match status" value="1"/>
</dbReference>
<evidence type="ECO:0000256" key="2">
    <source>
        <dbReference type="ARBA" id="ARBA00012131"/>
    </source>
</evidence>
<dbReference type="Pfam" id="PF00294">
    <property type="entry name" value="PfkB"/>
    <property type="match status" value="1"/>
</dbReference>
<dbReference type="InterPro" id="IPR011611">
    <property type="entry name" value="PfkB_dom"/>
</dbReference>
<evidence type="ECO:0000256" key="10">
    <source>
        <dbReference type="PIRNR" id="PIRNR000535"/>
    </source>
</evidence>
<sequence length="310" mass="32357">MIYTVTLNPALDKTVHIPNFTLDAVNRITELRRDAGGKGINVSKVIAKLGGTSEAVAILSGDTGSWIASALRQAGIRVKAFPANGETRTNLKVIDPEQGTHTDINEPGPEVTDAMLAEMLDVLAEEVCEGDYVVLSGSLPAGVSRSTYGAWTRTLRHAGAHVYLDADGDALEGGLKGKPFFTKPNNHELSALVGRELTTVEEIAAAAHELVERGVERVVVSMGGEGALLATSTETWHASSVKVPVGSTVGAGDSVVAAFVYADAQGLGVEDTLRLAMATGAANVMESGTQAAERSVVDGLIDRVEVTRLA</sequence>
<evidence type="ECO:0000256" key="1">
    <source>
        <dbReference type="ARBA" id="ARBA00010688"/>
    </source>
</evidence>
<keyword evidence="6 11" id="KW-0418">Kinase</keyword>
<dbReference type="NCBIfam" id="TIGR03168">
    <property type="entry name" value="1-PFK"/>
    <property type="match status" value="1"/>
</dbReference>
<accession>A0A9D1ZC73</accession>
<dbReference type="CDD" id="cd01164">
    <property type="entry name" value="FruK_PfkB_like"/>
    <property type="match status" value="1"/>
</dbReference>
<dbReference type="InterPro" id="IPR002173">
    <property type="entry name" value="Carboh/pur_kinase_PfkB_CS"/>
</dbReference>
<dbReference type="Proteomes" id="UP000824133">
    <property type="component" value="Unassembled WGS sequence"/>
</dbReference>
<evidence type="ECO:0000256" key="11">
    <source>
        <dbReference type="RuleBase" id="RU369061"/>
    </source>
</evidence>
<evidence type="ECO:0000259" key="12">
    <source>
        <dbReference type="Pfam" id="PF00294"/>
    </source>
</evidence>
<evidence type="ECO:0000256" key="3">
    <source>
        <dbReference type="ARBA" id="ARBA00013596"/>
    </source>
</evidence>
<dbReference type="GO" id="GO:0005524">
    <property type="term" value="F:ATP binding"/>
    <property type="evidence" value="ECO:0007669"/>
    <property type="project" value="UniProtKB-UniRule"/>
</dbReference>
<gene>
    <name evidence="13" type="primary">pfkB</name>
    <name evidence="13" type="ORF">IAA42_06870</name>
</gene>
<keyword evidence="5 11" id="KW-0547">Nucleotide-binding</keyword>
<dbReference type="EMBL" id="DXCP01000049">
    <property type="protein sequence ID" value="HIY80139.1"/>
    <property type="molecule type" value="Genomic_DNA"/>
</dbReference>
<keyword evidence="4 10" id="KW-0808">Transferase</keyword>
<comment type="catalytic activity">
    <reaction evidence="9 11">
        <text>beta-D-fructose 1-phosphate + ATP = beta-D-fructose 1,6-bisphosphate + ADP + H(+)</text>
        <dbReference type="Rhea" id="RHEA:14213"/>
        <dbReference type="ChEBI" id="CHEBI:15378"/>
        <dbReference type="ChEBI" id="CHEBI:30616"/>
        <dbReference type="ChEBI" id="CHEBI:32966"/>
        <dbReference type="ChEBI" id="CHEBI:138881"/>
        <dbReference type="ChEBI" id="CHEBI:456216"/>
        <dbReference type="EC" id="2.7.1.56"/>
    </reaction>
</comment>
<evidence type="ECO:0000256" key="6">
    <source>
        <dbReference type="ARBA" id="ARBA00022777"/>
    </source>
</evidence>